<protein>
    <recommendedName>
        <fullName evidence="1">C2H2-type domain-containing protein</fullName>
    </recommendedName>
</protein>
<organism evidence="2 3">
    <name type="scientific">Polarella glacialis</name>
    <name type="common">Dinoflagellate</name>
    <dbReference type="NCBI Taxonomy" id="89957"/>
    <lineage>
        <taxon>Eukaryota</taxon>
        <taxon>Sar</taxon>
        <taxon>Alveolata</taxon>
        <taxon>Dinophyceae</taxon>
        <taxon>Suessiales</taxon>
        <taxon>Suessiaceae</taxon>
        <taxon>Polarella</taxon>
    </lineage>
</organism>
<evidence type="ECO:0000313" key="2">
    <source>
        <dbReference type="EMBL" id="CAE8652920.1"/>
    </source>
</evidence>
<reference evidence="2" key="1">
    <citation type="submission" date="2021-02" db="EMBL/GenBank/DDBJ databases">
        <authorList>
            <person name="Dougan E. K."/>
            <person name="Rhodes N."/>
            <person name="Thang M."/>
            <person name="Chan C."/>
        </authorList>
    </citation>
    <scope>NUCLEOTIDE SEQUENCE</scope>
</reference>
<feature type="non-terminal residue" evidence="2">
    <location>
        <position position="148"/>
    </location>
</feature>
<evidence type="ECO:0000313" key="3">
    <source>
        <dbReference type="Proteomes" id="UP000626109"/>
    </source>
</evidence>
<name>A0A813ILT4_POLGL</name>
<evidence type="ECO:0000259" key="1">
    <source>
        <dbReference type="PROSITE" id="PS00028"/>
    </source>
</evidence>
<dbReference type="PROSITE" id="PS00028">
    <property type="entry name" value="ZINC_FINGER_C2H2_1"/>
    <property type="match status" value="1"/>
</dbReference>
<feature type="domain" description="C2H2-type" evidence="1">
    <location>
        <begin position="26"/>
        <end position="46"/>
    </location>
</feature>
<proteinExistence type="predicted"/>
<accession>A0A813ILT4</accession>
<dbReference type="EMBL" id="CAJNNW010011252">
    <property type="protein sequence ID" value="CAE8652920.1"/>
    <property type="molecule type" value="Genomic_DNA"/>
</dbReference>
<gene>
    <name evidence="2" type="ORF">PGLA2088_LOCUS10047</name>
</gene>
<dbReference type="AlphaFoldDB" id="A0A813ILT4"/>
<comment type="caution">
    <text evidence="2">The sequence shown here is derived from an EMBL/GenBank/DDBJ whole genome shotgun (WGS) entry which is preliminary data.</text>
</comment>
<sequence length="148" mass="16478">MRTWPGQCKKRQQWQQALRTLARLICYECDLDFLSFAKLQDHLCSHILQASLVSSTSADTEPCCYGILVPVAASTETPEQGQKQRKKEYSTAFQAQNQTHKKGSSMDDLVLATATLALETATTVRLRTGMALTTALVPNGERFRLALQ</sequence>
<dbReference type="InterPro" id="IPR013087">
    <property type="entry name" value="Znf_C2H2_type"/>
</dbReference>
<dbReference type="Proteomes" id="UP000626109">
    <property type="component" value="Unassembled WGS sequence"/>
</dbReference>